<dbReference type="InterPro" id="IPR036390">
    <property type="entry name" value="WH_DNA-bd_sf"/>
</dbReference>
<dbReference type="SUPFAM" id="SSF46785">
    <property type="entry name" value="Winged helix' DNA-binding domain"/>
    <property type="match status" value="1"/>
</dbReference>
<accession>A0ABU8VHR5</accession>
<proteinExistence type="predicted"/>
<evidence type="ECO:0000256" key="2">
    <source>
        <dbReference type="ARBA" id="ARBA00023125"/>
    </source>
</evidence>
<comment type="caution">
    <text evidence="5">The sequence shown here is derived from an EMBL/GenBank/DDBJ whole genome shotgun (WGS) entry which is preliminary data.</text>
</comment>
<dbReference type="Gene3D" id="1.20.120.530">
    <property type="entry name" value="GntR ligand-binding domain-like"/>
    <property type="match status" value="1"/>
</dbReference>
<keyword evidence="6" id="KW-1185">Reference proteome</keyword>
<dbReference type="CDD" id="cd07377">
    <property type="entry name" value="WHTH_GntR"/>
    <property type="match status" value="1"/>
</dbReference>
<evidence type="ECO:0000256" key="1">
    <source>
        <dbReference type="ARBA" id="ARBA00023015"/>
    </source>
</evidence>
<dbReference type="Proteomes" id="UP001365846">
    <property type="component" value="Unassembled WGS sequence"/>
</dbReference>
<dbReference type="Pfam" id="PF07729">
    <property type="entry name" value="FCD"/>
    <property type="match status" value="1"/>
</dbReference>
<dbReference type="SUPFAM" id="SSF48008">
    <property type="entry name" value="GntR ligand-binding domain-like"/>
    <property type="match status" value="1"/>
</dbReference>
<reference evidence="5 6" key="1">
    <citation type="submission" date="2024-03" db="EMBL/GenBank/DDBJ databases">
        <title>Novel species of the genus Variovorax.</title>
        <authorList>
            <person name="Liu Q."/>
            <person name="Xin Y.-H."/>
        </authorList>
    </citation>
    <scope>NUCLEOTIDE SEQUENCE [LARGE SCALE GENOMIC DNA]</scope>
    <source>
        <strain evidence="5 6">KACC 18899</strain>
    </source>
</reference>
<feature type="domain" description="HTH gntR-type" evidence="4">
    <location>
        <begin position="1"/>
        <end position="69"/>
    </location>
</feature>
<gene>
    <name evidence="5" type="ORF">WKW77_15755</name>
</gene>
<dbReference type="Gene3D" id="1.10.10.10">
    <property type="entry name" value="Winged helix-like DNA-binding domain superfamily/Winged helix DNA-binding domain"/>
    <property type="match status" value="1"/>
</dbReference>
<dbReference type="InterPro" id="IPR000524">
    <property type="entry name" value="Tscrpt_reg_HTH_GntR"/>
</dbReference>
<dbReference type="InterPro" id="IPR011711">
    <property type="entry name" value="GntR_C"/>
</dbReference>
<dbReference type="PANTHER" id="PTHR43537:SF5">
    <property type="entry name" value="UXU OPERON TRANSCRIPTIONAL REGULATOR"/>
    <property type="match status" value="1"/>
</dbReference>
<dbReference type="SMART" id="SM00895">
    <property type="entry name" value="FCD"/>
    <property type="match status" value="1"/>
</dbReference>
<evidence type="ECO:0000313" key="5">
    <source>
        <dbReference type="EMBL" id="MEJ8812540.1"/>
    </source>
</evidence>
<name>A0ABU8VHR5_9BURK</name>
<dbReference type="InterPro" id="IPR036388">
    <property type="entry name" value="WH-like_DNA-bd_sf"/>
</dbReference>
<evidence type="ECO:0000259" key="4">
    <source>
        <dbReference type="PROSITE" id="PS50949"/>
    </source>
</evidence>
<dbReference type="PROSITE" id="PS50949">
    <property type="entry name" value="HTH_GNTR"/>
    <property type="match status" value="1"/>
</dbReference>
<dbReference type="InterPro" id="IPR008920">
    <property type="entry name" value="TF_FadR/GntR_C"/>
</dbReference>
<evidence type="ECO:0000256" key="3">
    <source>
        <dbReference type="ARBA" id="ARBA00023163"/>
    </source>
</evidence>
<keyword evidence="2" id="KW-0238">DNA-binding</keyword>
<keyword evidence="3" id="KW-0804">Transcription</keyword>
<organism evidence="5 6">
    <name type="scientific">Variovorax ureilyticus</name>
    <dbReference type="NCBI Taxonomy" id="1836198"/>
    <lineage>
        <taxon>Bacteria</taxon>
        <taxon>Pseudomonadati</taxon>
        <taxon>Pseudomonadota</taxon>
        <taxon>Betaproteobacteria</taxon>
        <taxon>Burkholderiales</taxon>
        <taxon>Comamonadaceae</taxon>
        <taxon>Variovorax</taxon>
    </lineage>
</organism>
<dbReference type="RefSeq" id="WP_340357791.1">
    <property type="nucleotide sequence ID" value="NZ_JBBKZU010000006.1"/>
</dbReference>
<protein>
    <submittedName>
        <fullName evidence="5">FCD domain-containing protein</fullName>
    </submittedName>
</protein>
<dbReference type="PANTHER" id="PTHR43537">
    <property type="entry name" value="TRANSCRIPTIONAL REGULATOR, GNTR FAMILY"/>
    <property type="match status" value="1"/>
</dbReference>
<keyword evidence="1" id="KW-0805">Transcription regulation</keyword>
<evidence type="ECO:0000313" key="6">
    <source>
        <dbReference type="Proteomes" id="UP001365846"/>
    </source>
</evidence>
<dbReference type="EMBL" id="JBBKZU010000006">
    <property type="protein sequence ID" value="MEJ8812540.1"/>
    <property type="molecule type" value="Genomic_DNA"/>
</dbReference>
<dbReference type="SMART" id="SM00345">
    <property type="entry name" value="HTH_GNTR"/>
    <property type="match status" value="1"/>
</dbReference>
<dbReference type="PRINTS" id="PR00035">
    <property type="entry name" value="HTHGNTR"/>
</dbReference>
<sequence length="223" mass="24743">MHSALTLREAILENLKSRAWRAGHRLPTERELCGQFGLSRTTVRRVLGDLKTRGLITQTVGSGTYVSHEVGRALAAISSGESPLATSPAELMSARLVLEPAIIAMVIGNATAADFERMDQCCDKGEAAATIEEFERWDGKLHEAIANAAHNSFISAVFQRMNEVRAQSEWGMLKRRSATPERRLEYQREHRDLVAALKDRDSARAAELCLGHLVHVRRNLLGF</sequence>
<dbReference type="Pfam" id="PF00392">
    <property type="entry name" value="GntR"/>
    <property type="match status" value="1"/>
</dbReference>